<sequence>MEAPRLHGDTNGYYFFHANDKIYGLGILGRSYFRGGSYGDPKDLSFDLRCLDCRHELNQSWQSIYSNIPIDSIELSNHCSNKVQAFKLEYATTTDSATGKTKPHPRRALIFIRLGCWISYDFERNEFNVSKKVHKIFRQLYDCEAVSLGDVFYSLVKDERRGVIVPLMAYIHPFSADKGYETPVLGLGNIDNALPVGYRKRVYSDIEVVHPPSKLLLIGEGRLCILWAEMRPPTKLIYCTVFNVCVEGDDEKPHAVNVSTRVYKVRGAHGHNLHAV</sequence>
<proteinExistence type="predicted"/>
<name>A0A328DAZ2_9ASTE</name>
<protein>
    <submittedName>
        <fullName evidence="1">Uncharacterized protein</fullName>
    </submittedName>
</protein>
<dbReference type="Proteomes" id="UP000249390">
    <property type="component" value="Unassembled WGS sequence"/>
</dbReference>
<gene>
    <name evidence="1" type="ORF">DM860_008811</name>
</gene>
<organism evidence="1 2">
    <name type="scientific">Cuscuta australis</name>
    <dbReference type="NCBI Taxonomy" id="267555"/>
    <lineage>
        <taxon>Eukaryota</taxon>
        <taxon>Viridiplantae</taxon>
        <taxon>Streptophyta</taxon>
        <taxon>Embryophyta</taxon>
        <taxon>Tracheophyta</taxon>
        <taxon>Spermatophyta</taxon>
        <taxon>Magnoliopsida</taxon>
        <taxon>eudicotyledons</taxon>
        <taxon>Gunneridae</taxon>
        <taxon>Pentapetalae</taxon>
        <taxon>asterids</taxon>
        <taxon>lamiids</taxon>
        <taxon>Solanales</taxon>
        <taxon>Convolvulaceae</taxon>
        <taxon>Cuscuteae</taxon>
        <taxon>Cuscuta</taxon>
        <taxon>Cuscuta subgen. Grammica</taxon>
        <taxon>Cuscuta sect. Cleistogrammica</taxon>
    </lineage>
</organism>
<comment type="caution">
    <text evidence="1">The sequence shown here is derived from an EMBL/GenBank/DDBJ whole genome shotgun (WGS) entry which is preliminary data.</text>
</comment>
<dbReference type="EMBL" id="NQVE01000192">
    <property type="protein sequence ID" value="RAL41113.1"/>
    <property type="molecule type" value="Genomic_DNA"/>
</dbReference>
<dbReference type="AlphaFoldDB" id="A0A328DAZ2"/>
<accession>A0A328DAZ2</accession>
<keyword evidence="2" id="KW-1185">Reference proteome</keyword>
<reference evidence="1 2" key="1">
    <citation type="submission" date="2018-06" db="EMBL/GenBank/DDBJ databases">
        <title>The Genome of Cuscuta australis (Dodder) Provides Insight into the Evolution of Plant Parasitism.</title>
        <authorList>
            <person name="Liu H."/>
        </authorList>
    </citation>
    <scope>NUCLEOTIDE SEQUENCE [LARGE SCALE GENOMIC DNA]</scope>
    <source>
        <strain evidence="2">cv. Yunnan</strain>
        <tissue evidence="1">Vines</tissue>
    </source>
</reference>
<evidence type="ECO:0000313" key="2">
    <source>
        <dbReference type="Proteomes" id="UP000249390"/>
    </source>
</evidence>
<evidence type="ECO:0000313" key="1">
    <source>
        <dbReference type="EMBL" id="RAL41113.1"/>
    </source>
</evidence>